<gene>
    <name evidence="1" type="ORF">BRM3_12260</name>
</gene>
<reference evidence="1" key="1">
    <citation type="submission" date="2022-10" db="EMBL/GenBank/DDBJ databases">
        <title>Whole-Genome Sequencing of Brachybacterium huguangmaarense BRM-3, Isolated from Betula schmidtii.</title>
        <authorList>
            <person name="Haam D."/>
        </authorList>
    </citation>
    <scope>NUCLEOTIDE SEQUENCE</scope>
    <source>
        <strain evidence="1">BRM-3</strain>
    </source>
</reference>
<sequence>MLHIQTMHDGHNYERHIIVVVDDEPMTARQARETAAALLEAADKIDGRESQVLSLPGDE</sequence>
<accession>A0ABY6FZJ5</accession>
<dbReference type="Proteomes" id="UP001164305">
    <property type="component" value="Chromosome"/>
</dbReference>
<organism evidence="1 2">
    <name type="scientific">Brachybacterium huguangmaarense</name>
    <dbReference type="NCBI Taxonomy" id="1652028"/>
    <lineage>
        <taxon>Bacteria</taxon>
        <taxon>Bacillati</taxon>
        <taxon>Actinomycetota</taxon>
        <taxon>Actinomycetes</taxon>
        <taxon>Micrococcales</taxon>
        <taxon>Dermabacteraceae</taxon>
        <taxon>Brachybacterium</taxon>
    </lineage>
</organism>
<protein>
    <submittedName>
        <fullName evidence="1">Uncharacterized protein</fullName>
    </submittedName>
</protein>
<keyword evidence="2" id="KW-1185">Reference proteome</keyword>
<evidence type="ECO:0000313" key="1">
    <source>
        <dbReference type="EMBL" id="UYG16370.1"/>
    </source>
</evidence>
<name>A0ABY6FZJ5_9MICO</name>
<proteinExistence type="predicted"/>
<dbReference type="RefSeq" id="WP_263593583.1">
    <property type="nucleotide sequence ID" value="NZ_CP107020.1"/>
</dbReference>
<dbReference type="EMBL" id="CP107020">
    <property type="protein sequence ID" value="UYG16370.1"/>
    <property type="molecule type" value="Genomic_DNA"/>
</dbReference>
<evidence type="ECO:0000313" key="2">
    <source>
        <dbReference type="Proteomes" id="UP001164305"/>
    </source>
</evidence>